<feature type="non-terminal residue" evidence="3">
    <location>
        <position position="609"/>
    </location>
</feature>
<evidence type="ECO:0000313" key="4">
    <source>
        <dbReference type="Proteomes" id="UP000001514"/>
    </source>
</evidence>
<feature type="compositionally biased region" description="Acidic residues" evidence="1">
    <location>
        <begin position="582"/>
        <end position="609"/>
    </location>
</feature>
<dbReference type="EMBL" id="GL377629">
    <property type="protein sequence ID" value="EFJ13993.1"/>
    <property type="molecule type" value="Genomic_DNA"/>
</dbReference>
<dbReference type="InParanoid" id="D8SN39"/>
<dbReference type="PANTHER" id="PTHR46578">
    <property type="entry name" value="ARM-REPEAT/TETRATRICOPEPTIDE REPEAT (TPR)-LIKE PROTEIN"/>
    <property type="match status" value="1"/>
</dbReference>
<dbReference type="PANTHER" id="PTHR46578:SF2">
    <property type="entry name" value="ARM-REPEAT_TETRATRICOPEPTIDE REPEAT (TPR)-LIKE PROTEIN"/>
    <property type="match status" value="1"/>
</dbReference>
<dbReference type="STRING" id="88036.D8SN39"/>
<evidence type="ECO:0000256" key="1">
    <source>
        <dbReference type="SAM" id="MobiDB-lite"/>
    </source>
</evidence>
<dbReference type="SUPFAM" id="SSF48452">
    <property type="entry name" value="TPR-like"/>
    <property type="match status" value="1"/>
</dbReference>
<dbReference type="Gramene" id="EFJ13993">
    <property type="protein sequence ID" value="EFJ13993"/>
    <property type="gene ID" value="SELMODRAFT_42085"/>
</dbReference>
<keyword evidence="4" id="KW-1185">Reference proteome</keyword>
<protein>
    <recommendedName>
        <fullName evidence="2">ARM repeat N-terminal plant domain-containing protein</fullName>
    </recommendedName>
</protein>
<dbReference type="HOGENOM" id="CLU_032264_0_0_1"/>
<dbReference type="Pfam" id="PF26524">
    <property type="entry name" value="ARM_7"/>
    <property type="match status" value="1"/>
</dbReference>
<sequence>SSSCSYPDCFLCAIKFSPPDIYARQASFFSELFKELPSSSPSSSSADAIAASSKQQLSIIRGLWSTAMAHPDDPLFVQLGVLESMIHLIYKGLRDPVWLSQGENVFVPYYAAHILGSYTMNVERYAAYAVRYRAVPALAELATGALTWVEQRVAVRCLSHLASYDSTFPAVSAGGVLRLAMAVARGGTGLVYEQFVGKTVDRQLGYHKELLARGSSGEGVERKAEEWASQLQCWSLQVVNCFALREEFLLAICRPEFLVDLPGMWGGLVNGSSPAGLGLLRTICYHKLGRIAIASCGSIVEALCNVARSSDDWQFMAVDCLLWLLQDPNSRSKVYSKAVVALADLVELSSLGEQKKPGESIMDVLLSHQKQDELLEADENVLAAIEDVARLKKRIKLERHLAREDIKITQAAALVLRLEGNARFSAGDVRGATAKYSEALEVCPIKAKKDRVVILNNRAQCYLLMGDAERAVSDTTRALSLCRGKRRRHGMTSSLWRRAQAYDMMGLAKESLLDALVFGCSSSSISSCSASSDGWDESGSRSSSGGNQSGVNFYVAKLVRKQMQRTWLFREAARKSEMESNEREEDEEQSSGDESGDESEWETASESEM</sequence>
<organism evidence="4">
    <name type="scientific">Selaginella moellendorffii</name>
    <name type="common">Spikemoss</name>
    <dbReference type="NCBI Taxonomy" id="88036"/>
    <lineage>
        <taxon>Eukaryota</taxon>
        <taxon>Viridiplantae</taxon>
        <taxon>Streptophyta</taxon>
        <taxon>Embryophyta</taxon>
        <taxon>Tracheophyta</taxon>
        <taxon>Lycopodiopsida</taxon>
        <taxon>Selaginellales</taxon>
        <taxon>Selaginellaceae</taxon>
        <taxon>Selaginella</taxon>
    </lineage>
</organism>
<dbReference type="Proteomes" id="UP000001514">
    <property type="component" value="Unassembled WGS sequence"/>
</dbReference>
<dbReference type="InterPro" id="IPR011989">
    <property type="entry name" value="ARM-like"/>
</dbReference>
<dbReference type="AlphaFoldDB" id="D8SN39"/>
<feature type="non-terminal residue" evidence="3">
    <location>
        <position position="1"/>
    </location>
</feature>
<dbReference type="InterPro" id="IPR058868">
    <property type="entry name" value="ARM_7"/>
</dbReference>
<dbReference type="Gene3D" id="1.25.40.10">
    <property type="entry name" value="Tetratricopeptide repeat domain"/>
    <property type="match status" value="1"/>
</dbReference>
<dbReference type="KEGG" id="smo:SELMODRAFT_42085"/>
<dbReference type="OMA" id="IMFANEC"/>
<feature type="domain" description="ARM repeat N-terminal plant" evidence="2">
    <location>
        <begin position="2"/>
        <end position="254"/>
    </location>
</feature>
<evidence type="ECO:0000313" key="3">
    <source>
        <dbReference type="EMBL" id="EFJ13993.1"/>
    </source>
</evidence>
<dbReference type="SMART" id="SM00028">
    <property type="entry name" value="TPR"/>
    <property type="match status" value="2"/>
</dbReference>
<evidence type="ECO:0000259" key="2">
    <source>
        <dbReference type="Pfam" id="PF26524"/>
    </source>
</evidence>
<gene>
    <name evidence="3" type="ORF">SELMODRAFT_42085</name>
</gene>
<name>D8SN39_SELML</name>
<dbReference type="Gene3D" id="1.25.10.10">
    <property type="entry name" value="Leucine-rich Repeat Variant"/>
    <property type="match status" value="1"/>
</dbReference>
<dbReference type="InterPro" id="IPR016024">
    <property type="entry name" value="ARM-type_fold"/>
</dbReference>
<feature type="region of interest" description="Disordered" evidence="1">
    <location>
        <begin position="573"/>
        <end position="609"/>
    </location>
</feature>
<proteinExistence type="predicted"/>
<dbReference type="InterPro" id="IPR019734">
    <property type="entry name" value="TPR_rpt"/>
</dbReference>
<dbReference type="InterPro" id="IPR011990">
    <property type="entry name" value="TPR-like_helical_dom_sf"/>
</dbReference>
<dbReference type="eggNOG" id="ENOG502QUM5">
    <property type="taxonomic scope" value="Eukaryota"/>
</dbReference>
<dbReference type="SUPFAM" id="SSF48371">
    <property type="entry name" value="ARM repeat"/>
    <property type="match status" value="1"/>
</dbReference>
<reference evidence="3 4" key="1">
    <citation type="journal article" date="2011" name="Science">
        <title>The Selaginella genome identifies genetic changes associated with the evolution of vascular plants.</title>
        <authorList>
            <person name="Banks J.A."/>
            <person name="Nishiyama T."/>
            <person name="Hasebe M."/>
            <person name="Bowman J.L."/>
            <person name="Gribskov M."/>
            <person name="dePamphilis C."/>
            <person name="Albert V.A."/>
            <person name="Aono N."/>
            <person name="Aoyama T."/>
            <person name="Ambrose B.A."/>
            <person name="Ashton N.W."/>
            <person name="Axtell M.J."/>
            <person name="Barker E."/>
            <person name="Barker M.S."/>
            <person name="Bennetzen J.L."/>
            <person name="Bonawitz N.D."/>
            <person name="Chapple C."/>
            <person name="Cheng C."/>
            <person name="Correa L.G."/>
            <person name="Dacre M."/>
            <person name="DeBarry J."/>
            <person name="Dreyer I."/>
            <person name="Elias M."/>
            <person name="Engstrom E.M."/>
            <person name="Estelle M."/>
            <person name="Feng L."/>
            <person name="Finet C."/>
            <person name="Floyd S.K."/>
            <person name="Frommer W.B."/>
            <person name="Fujita T."/>
            <person name="Gramzow L."/>
            <person name="Gutensohn M."/>
            <person name="Harholt J."/>
            <person name="Hattori M."/>
            <person name="Heyl A."/>
            <person name="Hirai T."/>
            <person name="Hiwatashi Y."/>
            <person name="Ishikawa M."/>
            <person name="Iwata M."/>
            <person name="Karol K.G."/>
            <person name="Koehler B."/>
            <person name="Kolukisaoglu U."/>
            <person name="Kubo M."/>
            <person name="Kurata T."/>
            <person name="Lalonde S."/>
            <person name="Li K."/>
            <person name="Li Y."/>
            <person name="Litt A."/>
            <person name="Lyons E."/>
            <person name="Manning G."/>
            <person name="Maruyama T."/>
            <person name="Michael T.P."/>
            <person name="Mikami K."/>
            <person name="Miyazaki S."/>
            <person name="Morinaga S."/>
            <person name="Murata T."/>
            <person name="Mueller-Roeber B."/>
            <person name="Nelson D.R."/>
            <person name="Obara M."/>
            <person name="Oguri Y."/>
            <person name="Olmstead R.G."/>
            <person name="Onodera N."/>
            <person name="Petersen B.L."/>
            <person name="Pils B."/>
            <person name="Prigge M."/>
            <person name="Rensing S.A."/>
            <person name="Riano-Pachon D.M."/>
            <person name="Roberts A.W."/>
            <person name="Sato Y."/>
            <person name="Scheller H.V."/>
            <person name="Schulz B."/>
            <person name="Schulz C."/>
            <person name="Shakirov E.V."/>
            <person name="Shibagaki N."/>
            <person name="Shinohara N."/>
            <person name="Shippen D.E."/>
            <person name="Soerensen I."/>
            <person name="Sotooka R."/>
            <person name="Sugimoto N."/>
            <person name="Sugita M."/>
            <person name="Sumikawa N."/>
            <person name="Tanurdzic M."/>
            <person name="Theissen G."/>
            <person name="Ulvskov P."/>
            <person name="Wakazuki S."/>
            <person name="Weng J.K."/>
            <person name="Willats W.W."/>
            <person name="Wipf D."/>
            <person name="Wolf P.G."/>
            <person name="Yang L."/>
            <person name="Zimmer A.D."/>
            <person name="Zhu Q."/>
            <person name="Mitros T."/>
            <person name="Hellsten U."/>
            <person name="Loque D."/>
            <person name="Otillar R."/>
            <person name="Salamov A."/>
            <person name="Schmutz J."/>
            <person name="Shapiro H."/>
            <person name="Lindquist E."/>
            <person name="Lucas S."/>
            <person name="Rokhsar D."/>
            <person name="Grigoriev I.V."/>
        </authorList>
    </citation>
    <scope>NUCLEOTIDE SEQUENCE [LARGE SCALE GENOMIC DNA]</scope>
</reference>
<accession>D8SN39</accession>